<proteinExistence type="predicted"/>
<keyword evidence="2" id="KW-1185">Reference proteome</keyword>
<organism evidence="1 2">
    <name type="scientific">Eretmocerus hayati</name>
    <dbReference type="NCBI Taxonomy" id="131215"/>
    <lineage>
        <taxon>Eukaryota</taxon>
        <taxon>Metazoa</taxon>
        <taxon>Ecdysozoa</taxon>
        <taxon>Arthropoda</taxon>
        <taxon>Hexapoda</taxon>
        <taxon>Insecta</taxon>
        <taxon>Pterygota</taxon>
        <taxon>Neoptera</taxon>
        <taxon>Endopterygota</taxon>
        <taxon>Hymenoptera</taxon>
        <taxon>Apocrita</taxon>
        <taxon>Proctotrupomorpha</taxon>
        <taxon>Chalcidoidea</taxon>
        <taxon>Aphelinidae</taxon>
        <taxon>Aphelininae</taxon>
        <taxon>Eretmocerus</taxon>
    </lineage>
</organism>
<protein>
    <submittedName>
        <fullName evidence="1">Uncharacterized protein</fullName>
    </submittedName>
</protein>
<name>A0ACC2PFK9_9HYME</name>
<comment type="caution">
    <text evidence="1">The sequence shown here is derived from an EMBL/GenBank/DDBJ whole genome shotgun (WGS) entry which is preliminary data.</text>
</comment>
<evidence type="ECO:0000313" key="2">
    <source>
        <dbReference type="Proteomes" id="UP001239111"/>
    </source>
</evidence>
<reference evidence="1" key="1">
    <citation type="submission" date="2023-04" db="EMBL/GenBank/DDBJ databases">
        <title>A chromosome-level genome assembly of the parasitoid wasp Eretmocerus hayati.</title>
        <authorList>
            <person name="Zhong Y."/>
            <person name="Liu S."/>
            <person name="Liu Y."/>
        </authorList>
    </citation>
    <scope>NUCLEOTIDE SEQUENCE</scope>
    <source>
        <strain evidence="1">ZJU_SS_LIU_2023</strain>
    </source>
</reference>
<dbReference type="EMBL" id="CM056741">
    <property type="protein sequence ID" value="KAJ8682374.1"/>
    <property type="molecule type" value="Genomic_DNA"/>
</dbReference>
<evidence type="ECO:0000313" key="1">
    <source>
        <dbReference type="EMBL" id="KAJ8682374.1"/>
    </source>
</evidence>
<dbReference type="Proteomes" id="UP001239111">
    <property type="component" value="Chromosome 1"/>
</dbReference>
<gene>
    <name evidence="1" type="ORF">QAD02_018166</name>
</gene>
<accession>A0ACC2PFK9</accession>
<sequence>MKNIAKTVNNTPKEVKAELGDFTLSVAGGIGLTFLGTVAAPVGAPNSQYISSGSNKRKRSAPPSETMSRRGERTGTISRKISVSGDVAIYSGKDWETPRKYVRPKTERKLKREADHIRIRPDAIVVNQKAGNATHAGDRS</sequence>